<accession>Q210J4</accession>
<gene>
    <name evidence="1" type="ordered locus">RPC_3657</name>
</gene>
<dbReference type="KEGG" id="rpc:RPC_3657"/>
<organism evidence="1">
    <name type="scientific">Rhodopseudomonas palustris (strain BisB18)</name>
    <dbReference type="NCBI Taxonomy" id="316056"/>
    <lineage>
        <taxon>Bacteria</taxon>
        <taxon>Pseudomonadati</taxon>
        <taxon>Pseudomonadota</taxon>
        <taxon>Alphaproteobacteria</taxon>
        <taxon>Hyphomicrobiales</taxon>
        <taxon>Nitrobacteraceae</taxon>
        <taxon>Rhodopseudomonas</taxon>
    </lineage>
</organism>
<sequence>MRITCVCRASMGSHQRFGLNVLPRLLIDRFSLCCVLLTIATPTYGAEKFDYDIKSPMVFLAGYNGGNCNGCEWIIAEGTITSETPALFKAYLEKKKPNRGASIQLNSPGGNLIAGIKLGELIRSAGLITLVGKTVGERASFDREAIKDEGEVAPESAKREPICASACVYAFVGGETRFATKAKIGVHQFYDGKSASDPLAKTASSIDRSADQLLAGLLLEYVIRMGIDPKLIAIASSVPPWGEMKWLTDQELTELKIDNSEVSYTPLSVEPFGTQGSFAETRSRSIYYSFHHRIYCKDRPDSVYLAFSFDAKGGNADYVKSMFEGVLSSSSIELGTSKGAQFFPSKLFGVVVTKGEQPTVQASTLVVGATMADFQAADRVSINSNLSKHEGNMAFWMSFPIKGDRRKIGIVARSCVK</sequence>
<evidence type="ECO:0000313" key="1">
    <source>
        <dbReference type="EMBL" id="ABD89192.1"/>
    </source>
</evidence>
<protein>
    <submittedName>
        <fullName evidence="1">Periplasmic protein-like</fullName>
    </submittedName>
</protein>
<dbReference type="AlphaFoldDB" id="Q210J4"/>
<proteinExistence type="predicted"/>
<name>Q210J4_RHOPB</name>
<reference evidence="1" key="1">
    <citation type="submission" date="2006-03" db="EMBL/GenBank/DDBJ databases">
        <title>Complete sequence of Rhodopseudomonas palustris BisB18.</title>
        <authorList>
            <consortium name="US DOE Joint Genome Institute"/>
            <person name="Copeland A."/>
            <person name="Lucas S."/>
            <person name="Lapidus A."/>
            <person name="Barry K."/>
            <person name="Detter J.C."/>
            <person name="Glavina del Rio T."/>
            <person name="Hammon N."/>
            <person name="Israni S."/>
            <person name="Dalin E."/>
            <person name="Tice H."/>
            <person name="Pitluck S."/>
            <person name="Chain P."/>
            <person name="Malfatti S."/>
            <person name="Shin M."/>
            <person name="Vergez L."/>
            <person name="Schmutz J."/>
            <person name="Larimer F."/>
            <person name="Land M."/>
            <person name="Hauser L."/>
            <person name="Pelletier D.A."/>
            <person name="Kyrpides N."/>
            <person name="Anderson I."/>
            <person name="Oda Y."/>
            <person name="Harwood C.S."/>
            <person name="Richardson P."/>
        </authorList>
    </citation>
    <scope>NUCLEOTIDE SEQUENCE [LARGE SCALE GENOMIC DNA]</scope>
    <source>
        <strain evidence="1">BisB18</strain>
    </source>
</reference>
<dbReference type="Gene3D" id="3.90.226.10">
    <property type="entry name" value="2-enoyl-CoA Hydratase, Chain A, domain 1"/>
    <property type="match status" value="1"/>
</dbReference>
<dbReference type="STRING" id="316056.RPC_3657"/>
<dbReference type="InterPro" id="IPR029045">
    <property type="entry name" value="ClpP/crotonase-like_dom_sf"/>
</dbReference>
<dbReference type="eggNOG" id="COG3904">
    <property type="taxonomic scope" value="Bacteria"/>
</dbReference>
<dbReference type="EMBL" id="CP000301">
    <property type="protein sequence ID" value="ABD89192.1"/>
    <property type="molecule type" value="Genomic_DNA"/>
</dbReference>
<dbReference type="SUPFAM" id="SSF52096">
    <property type="entry name" value="ClpP/crotonase"/>
    <property type="match status" value="1"/>
</dbReference>
<dbReference type="HOGENOM" id="CLU_691938_0_0_5"/>